<keyword evidence="6" id="KW-0732">Signal</keyword>
<feature type="compositionally biased region" description="Low complexity" evidence="5">
    <location>
        <begin position="379"/>
        <end position="402"/>
    </location>
</feature>
<feature type="active site" description="Nucleophile" evidence="4">
    <location>
        <position position="705"/>
    </location>
</feature>
<evidence type="ECO:0000313" key="9">
    <source>
        <dbReference type="EMBL" id="CQR53170.1"/>
    </source>
</evidence>
<dbReference type="InterPro" id="IPR001119">
    <property type="entry name" value="SLH_dom"/>
</dbReference>
<accession>A0A0E4H7N1</accession>
<feature type="domain" description="SLH" evidence="7">
    <location>
        <begin position="148"/>
        <end position="209"/>
    </location>
</feature>
<dbReference type="InterPro" id="IPR022790">
    <property type="entry name" value="GH26_dom"/>
</dbReference>
<name>A0A0E4H7N1_9BACL</name>
<dbReference type="Gene3D" id="2.60.120.260">
    <property type="entry name" value="Galactose-binding domain-like"/>
    <property type="match status" value="2"/>
</dbReference>
<reference evidence="10" key="1">
    <citation type="submission" date="2015-03" db="EMBL/GenBank/DDBJ databases">
        <authorList>
            <person name="Wibberg D."/>
        </authorList>
    </citation>
    <scope>NUCLEOTIDE SEQUENCE [LARGE SCALE GENOMIC DNA]</scope>
</reference>
<feature type="active site" description="Proton donor" evidence="4">
    <location>
        <position position="598"/>
    </location>
</feature>
<evidence type="ECO:0000259" key="7">
    <source>
        <dbReference type="PROSITE" id="PS51272"/>
    </source>
</evidence>
<dbReference type="GO" id="GO:0016985">
    <property type="term" value="F:mannan endo-1,4-beta-mannosidase activity"/>
    <property type="evidence" value="ECO:0007669"/>
    <property type="project" value="UniProtKB-EC"/>
</dbReference>
<dbReference type="Pfam" id="PF00395">
    <property type="entry name" value="SLH"/>
    <property type="match status" value="3"/>
</dbReference>
<dbReference type="RefSeq" id="WP_052741418.1">
    <property type="nucleotide sequence ID" value="NZ_LN831776.1"/>
</dbReference>
<evidence type="ECO:0000256" key="4">
    <source>
        <dbReference type="PROSITE-ProRule" id="PRU01100"/>
    </source>
</evidence>
<dbReference type="Gene3D" id="2.60.40.10">
    <property type="entry name" value="Immunoglobulins"/>
    <property type="match status" value="1"/>
</dbReference>
<evidence type="ECO:0000259" key="8">
    <source>
        <dbReference type="PROSITE" id="PS51764"/>
    </source>
</evidence>
<feature type="region of interest" description="Disordered" evidence="5">
    <location>
        <begin position="369"/>
        <end position="429"/>
    </location>
</feature>
<evidence type="ECO:0000256" key="2">
    <source>
        <dbReference type="ARBA" id="ARBA00022801"/>
    </source>
</evidence>
<dbReference type="Pfam" id="PF21253">
    <property type="entry name" value="Mann_GBD_bact"/>
    <property type="match status" value="1"/>
</dbReference>
<feature type="domain" description="SLH" evidence="7">
    <location>
        <begin position="26"/>
        <end position="89"/>
    </location>
</feature>
<feature type="compositionally biased region" description="Polar residues" evidence="5">
    <location>
        <begin position="408"/>
        <end position="418"/>
    </location>
</feature>
<dbReference type="GO" id="GO:0030245">
    <property type="term" value="P:cellulose catabolic process"/>
    <property type="evidence" value="ECO:0007669"/>
    <property type="project" value="InterPro"/>
</dbReference>
<feature type="signal peptide" evidence="6">
    <location>
        <begin position="1"/>
        <end position="26"/>
    </location>
</feature>
<dbReference type="Proteomes" id="UP000033163">
    <property type="component" value="Chromosome I"/>
</dbReference>
<dbReference type="PROSITE" id="PS51272">
    <property type="entry name" value="SLH"/>
    <property type="match status" value="3"/>
</dbReference>
<dbReference type="PROSITE" id="PS51764">
    <property type="entry name" value="GH26"/>
    <property type="match status" value="1"/>
</dbReference>
<dbReference type="Pfam" id="PF02156">
    <property type="entry name" value="Glyco_hydro_26"/>
    <property type="match status" value="1"/>
</dbReference>
<dbReference type="InterPro" id="IPR000805">
    <property type="entry name" value="Glyco_hydro_26"/>
</dbReference>
<dbReference type="InterPro" id="IPR005087">
    <property type="entry name" value="CBM11"/>
</dbReference>
<dbReference type="STRING" id="483937.AMQ84_24445"/>
<evidence type="ECO:0000256" key="1">
    <source>
        <dbReference type="ARBA" id="ARBA00007754"/>
    </source>
</evidence>
<evidence type="ECO:0000256" key="3">
    <source>
        <dbReference type="ARBA" id="ARBA00023295"/>
    </source>
</evidence>
<dbReference type="SUPFAM" id="SSF51445">
    <property type="entry name" value="(Trans)glycosidases"/>
    <property type="match status" value="1"/>
</dbReference>
<dbReference type="Pfam" id="PF09212">
    <property type="entry name" value="CBM27"/>
    <property type="match status" value="1"/>
</dbReference>
<dbReference type="EC" id="3.2.1.78" evidence="9"/>
<dbReference type="PANTHER" id="PTHR43308:SF5">
    <property type="entry name" value="S-LAYER PROTEIN _ PEPTIDOGLYCAN ENDO-BETA-N-ACETYLGLUCOSAMINIDASE"/>
    <property type="match status" value="1"/>
</dbReference>
<evidence type="ECO:0000256" key="5">
    <source>
        <dbReference type="SAM" id="MobiDB-lite"/>
    </source>
</evidence>
<protein>
    <submittedName>
        <fullName evidence="9">Mannan endo-1,4-beta-mannosidase</fullName>
        <ecNumber evidence="9">3.2.1.78</ecNumber>
    </submittedName>
</protein>
<dbReference type="EMBL" id="LN831776">
    <property type="protein sequence ID" value="CQR53170.1"/>
    <property type="molecule type" value="Genomic_DNA"/>
</dbReference>
<dbReference type="InterPro" id="IPR051465">
    <property type="entry name" value="Cell_Envelope_Struct_Comp"/>
</dbReference>
<dbReference type="InterPro" id="IPR013783">
    <property type="entry name" value="Ig-like_fold"/>
</dbReference>
<dbReference type="PRINTS" id="PR00739">
    <property type="entry name" value="GLHYDRLASE26"/>
</dbReference>
<dbReference type="InterPro" id="IPR017853">
    <property type="entry name" value="GH"/>
</dbReference>
<dbReference type="InterPro" id="IPR008979">
    <property type="entry name" value="Galactose-bd-like_sf"/>
</dbReference>
<keyword evidence="2 4" id="KW-0378">Hydrolase</keyword>
<sequence>MKRFKKGLTTLLTTIMLVSTAAPALAYVRQDDRLSTHWAKDSIAKWQGNGVIQGYPDGSFRPDNKVTRAELASMVNKLFGFSAAAEASFADVPAGAWYAKDLSVAKQAGYYKGFPDNKAKADTQVTRQDAAALLAAVFSLEPRAGAASASFTDNAAISSYAKEAVQALQGTLQGYPDGSFRPDSPVTRAETVSIIDRLVSRYYHTAGTADGGTVQGNVLVNHTGVILKDNVISGNLYLAPGIGSGEATLEKVTVQGDMYIAGGGEHSIHMKDAKLALVVVNRPEGKVRVAGEGATAIRRMEIESASIIETDADAVISEVVTGAGAAGTSIVGKGTISRLAVRSGPVVLNGQPLAAGTYIVKGGAASPWTAAGSTPVPSHPASTPAPGSGSGGTEPTATPSPGSGNGGTEPTATPVPSSGNGGTEPTPRVVNLADADASSATRSLFVYLDDIRGRGTLFGQQHATDEGQSITKRDGTESDVKNAVGAHPALFGWDTLSLEGKEKPGVAGDVYASIDNLAASMKHAYEAGGVLTLSAHMPNFVTGGDFYDLKGSVVSHILPGGDKHGEFNTFLDNIALFANSLKDDGGRSIPVIFRPFHEQSGSWFWWGRAFTTEDQYKELFRYTVEYLRDIKNVHNFLYAYSPGGGFGTSGQQYLETYPGDDYVDILGFDSYYNGEGQSWFDGVATEAATLSKIADAKHKIAALTEFGYQNMKVAGNSTPDFYTRLASALKSNPDAKRMAFMLTWADFTPSENSYVPYPLASGQEHQMMADFKSFFDDPYTLFSGEINGAYTQAVDTAGEQPFMHIASPTNQAIVMEGTTLIRVRVLNGSPAKVVYTVGESALETPLVLDPETGFYVAGWSPDAKLNGKIAAVTVKVYGEDGTVLLEQTNSVFVKISEVLLGAYTFDNGIEGVQNNGGYQAAVDSIEPGQFNGSGVLKVNASGMNPADTWQELKLELKNAKSVIDSVYLTEATRVKLDVWMPVTAQPENGNASLQAVVQLPPDWNGKYGIGTTQISFADLPKETIDGVEYVHFTPAIDMTNAAALLAADDIAVSIVGSGLASGSIPVYIDNIGLYSTYVETGSDPAVVDDFESYLGSDEALNTKFVHAGGDATETALDANKHGGSYGMKYTYTLGASGYAGVTKALNVDWSGFNALQFWYKPDAKGQKLVIQINAGGSTYEYYPDTATEQAALVTAKFSEFVPANGATGTLTKTNLKDVQKFSIYTNAKPDSMQLTSSMYFDDIKAVNDPGAGTVPGGNDGGGTAPGTLFDFEGSLQGWTFGTNTMGASGLGPATDGGKGVLSADYPLETAAANVFDLNFVGDEDLSSGSTLKLHVRVTAGTVKGKVFLKSGADWNWANTEEVTLTDQYQWISLDLNGFDWTGKVKIDKTMVRAMGLEIYSSDRAATVYIDDVILE</sequence>
<evidence type="ECO:0000313" key="10">
    <source>
        <dbReference type="Proteomes" id="UP000033163"/>
    </source>
</evidence>
<evidence type="ECO:0000256" key="6">
    <source>
        <dbReference type="SAM" id="SignalP"/>
    </source>
</evidence>
<dbReference type="KEGG" id="pri:PRIO_1218"/>
<dbReference type="InterPro" id="IPR049475">
    <property type="entry name" value="Mann_GBD_bact"/>
</dbReference>
<dbReference type="PATRIC" id="fig|1073571.4.peg.1262"/>
<feature type="chain" id="PRO_5002420777" evidence="6">
    <location>
        <begin position="27"/>
        <end position="1415"/>
    </location>
</feature>
<dbReference type="GO" id="GO:0008810">
    <property type="term" value="F:cellulase activity"/>
    <property type="evidence" value="ECO:0007669"/>
    <property type="project" value="InterPro"/>
</dbReference>
<dbReference type="GO" id="GO:0006080">
    <property type="term" value="P:substituted mannan metabolic process"/>
    <property type="evidence" value="ECO:0007669"/>
    <property type="project" value="InterPro"/>
</dbReference>
<dbReference type="Pfam" id="PF03425">
    <property type="entry name" value="CBM_11"/>
    <property type="match status" value="1"/>
</dbReference>
<feature type="domain" description="GH26" evidence="8">
    <location>
        <begin position="439"/>
        <end position="784"/>
    </location>
</feature>
<dbReference type="PANTHER" id="PTHR43308">
    <property type="entry name" value="OUTER MEMBRANE PROTEIN ALPHA-RELATED"/>
    <property type="match status" value="1"/>
</dbReference>
<gene>
    <name evidence="9" type="ORF">PRIO_1218</name>
</gene>
<keyword evidence="3 4" id="KW-0326">Glycosidase</keyword>
<proteinExistence type="inferred from homology"/>
<dbReference type="HOGENOM" id="CLU_252924_0_0_9"/>
<dbReference type="InterPro" id="IPR015295">
    <property type="entry name" value="CBM27"/>
</dbReference>
<dbReference type="Gene3D" id="3.20.20.80">
    <property type="entry name" value="Glycosidases"/>
    <property type="match status" value="1"/>
</dbReference>
<feature type="domain" description="SLH" evidence="7">
    <location>
        <begin position="90"/>
        <end position="147"/>
    </location>
</feature>
<dbReference type="SUPFAM" id="SSF49785">
    <property type="entry name" value="Galactose-binding domain-like"/>
    <property type="match status" value="3"/>
</dbReference>
<dbReference type="Gene3D" id="2.60.120.430">
    <property type="entry name" value="Galactose-binding lectin"/>
    <property type="match status" value="1"/>
</dbReference>
<organism evidence="9 10">
    <name type="scientific">Paenibacillus riograndensis SBR5</name>
    <dbReference type="NCBI Taxonomy" id="1073571"/>
    <lineage>
        <taxon>Bacteria</taxon>
        <taxon>Bacillati</taxon>
        <taxon>Bacillota</taxon>
        <taxon>Bacilli</taxon>
        <taxon>Bacillales</taxon>
        <taxon>Paenibacillaceae</taxon>
        <taxon>Paenibacillus</taxon>
        <taxon>Paenibacillus sonchi group</taxon>
    </lineage>
</organism>
<comment type="similarity">
    <text evidence="1 4">Belongs to the glycosyl hydrolase 26 family.</text>
</comment>